<dbReference type="EMBL" id="WSTA01000003">
    <property type="protein sequence ID" value="MWB97190.1"/>
    <property type="molecule type" value="Genomic_DNA"/>
</dbReference>
<organism evidence="2 3">
    <name type="scientific">Agromyces seonyuensis</name>
    <dbReference type="NCBI Taxonomy" id="2662446"/>
    <lineage>
        <taxon>Bacteria</taxon>
        <taxon>Bacillati</taxon>
        <taxon>Actinomycetota</taxon>
        <taxon>Actinomycetes</taxon>
        <taxon>Micrococcales</taxon>
        <taxon>Microbacteriaceae</taxon>
        <taxon>Agromyces</taxon>
    </lineage>
</organism>
<comment type="caution">
    <text evidence="2">The sequence shown here is derived from an EMBL/GenBank/DDBJ whole genome shotgun (WGS) entry which is preliminary data.</text>
</comment>
<dbReference type="GO" id="GO:0016787">
    <property type="term" value="F:hydrolase activity"/>
    <property type="evidence" value="ECO:0007669"/>
    <property type="project" value="UniProtKB-KW"/>
</dbReference>
<sequence>MAEIVLFHHALGATAGIRSLAAQFEAAGHRVHVPDLFEGRTFPSIEEGVSYAGEVGFGAILERGRAAVEGLPDELAYVGCSLGVLPAQLLAQTRPGATGAIFLYSCVPPEEFGGEWPADVPVQIHGMANDPYFADEGDLDAARELVSAAPRGELFVYDGDQHYFADPELPSYRPVAAEQVMARMLEMLRSIP</sequence>
<dbReference type="InterPro" id="IPR002925">
    <property type="entry name" value="Dienelactn_hydro"/>
</dbReference>
<proteinExistence type="predicted"/>
<feature type="domain" description="Dienelactone hydrolase" evidence="1">
    <location>
        <begin position="4"/>
        <end position="190"/>
    </location>
</feature>
<dbReference type="PANTHER" id="PTHR46623">
    <property type="entry name" value="CARBOXYMETHYLENEBUTENOLIDASE-RELATED"/>
    <property type="match status" value="1"/>
</dbReference>
<dbReference type="RefSeq" id="WP_160422469.1">
    <property type="nucleotide sequence ID" value="NZ_WSTA01000003.1"/>
</dbReference>
<gene>
    <name evidence="2" type="ORF">GB864_01250</name>
</gene>
<dbReference type="Proteomes" id="UP000438182">
    <property type="component" value="Unassembled WGS sequence"/>
</dbReference>
<reference evidence="2 3" key="1">
    <citation type="submission" date="2019-12" db="EMBL/GenBank/DDBJ databases">
        <authorList>
            <person name="Kim Y.S."/>
        </authorList>
    </citation>
    <scope>NUCLEOTIDE SEQUENCE [LARGE SCALE GENOMIC DNA]</scope>
    <source>
        <strain evidence="2 3">MMS17-SY077</strain>
    </source>
</reference>
<dbReference type="Pfam" id="PF01738">
    <property type="entry name" value="DLH"/>
    <property type="match status" value="1"/>
</dbReference>
<dbReference type="PANTHER" id="PTHR46623:SF6">
    <property type="entry name" value="ALPHA_BETA-HYDROLASES SUPERFAMILY PROTEIN"/>
    <property type="match status" value="1"/>
</dbReference>
<keyword evidence="3" id="KW-1185">Reference proteome</keyword>
<evidence type="ECO:0000259" key="1">
    <source>
        <dbReference type="Pfam" id="PF01738"/>
    </source>
</evidence>
<evidence type="ECO:0000313" key="3">
    <source>
        <dbReference type="Proteomes" id="UP000438182"/>
    </source>
</evidence>
<dbReference type="InterPro" id="IPR029058">
    <property type="entry name" value="AB_hydrolase_fold"/>
</dbReference>
<keyword evidence="2" id="KW-0378">Hydrolase</keyword>
<dbReference type="Gene3D" id="3.40.50.1820">
    <property type="entry name" value="alpha/beta hydrolase"/>
    <property type="match status" value="1"/>
</dbReference>
<evidence type="ECO:0000313" key="2">
    <source>
        <dbReference type="EMBL" id="MWB97190.1"/>
    </source>
</evidence>
<protein>
    <submittedName>
        <fullName evidence="2">Dienelactone hydrolase</fullName>
    </submittedName>
</protein>
<dbReference type="AlphaFoldDB" id="A0A6I4NSN8"/>
<accession>A0A6I4NSN8</accession>
<dbReference type="SUPFAM" id="SSF53474">
    <property type="entry name" value="alpha/beta-Hydrolases"/>
    <property type="match status" value="1"/>
</dbReference>
<name>A0A6I4NSN8_9MICO</name>
<dbReference type="InterPro" id="IPR051049">
    <property type="entry name" value="Dienelactone_hydrolase-like"/>
</dbReference>